<keyword evidence="3" id="KW-0347">Helicase</keyword>
<evidence type="ECO:0008006" key="7">
    <source>
        <dbReference type="Google" id="ProtNLM"/>
    </source>
</evidence>
<proteinExistence type="predicted"/>
<evidence type="ECO:0000256" key="4">
    <source>
        <dbReference type="ARBA" id="ARBA00022840"/>
    </source>
</evidence>
<dbReference type="STRING" id="47427.A0A2H3EGD3"/>
<accession>A0A2H3EGD3</accession>
<keyword evidence="4" id="KW-0067">ATP-binding</keyword>
<evidence type="ECO:0000256" key="1">
    <source>
        <dbReference type="ARBA" id="ARBA00022741"/>
    </source>
</evidence>
<dbReference type="GO" id="GO:0005524">
    <property type="term" value="F:ATP binding"/>
    <property type="evidence" value="ECO:0007669"/>
    <property type="project" value="UniProtKB-KW"/>
</dbReference>
<sequence>MNPKLFSTSTLRCGPTILQSYLREGNQAVPSVERSLDQAGKNQTLVFVHSRKETAETAKLIRDMSMEKETIAKVIKADGATREISTEEANTVKDSNLRDLLSFDFGIHHAGMRREDRSLVEELFADGSVQVLVCTATLA</sequence>
<evidence type="ECO:0000313" key="5">
    <source>
        <dbReference type="EMBL" id="PBL00168.1"/>
    </source>
</evidence>
<dbReference type="InParanoid" id="A0A2H3EGD3"/>
<evidence type="ECO:0000256" key="3">
    <source>
        <dbReference type="ARBA" id="ARBA00022806"/>
    </source>
</evidence>
<dbReference type="EMBL" id="KZ293646">
    <property type="protein sequence ID" value="PBL00168.1"/>
    <property type="molecule type" value="Genomic_DNA"/>
</dbReference>
<dbReference type="InterPro" id="IPR027417">
    <property type="entry name" value="P-loop_NTPase"/>
</dbReference>
<evidence type="ECO:0000256" key="2">
    <source>
        <dbReference type="ARBA" id="ARBA00022801"/>
    </source>
</evidence>
<dbReference type="PANTHER" id="PTHR47961:SF4">
    <property type="entry name" value="ACTIVATING SIGNAL COINTEGRATOR 1 COMPLEX SUBUNIT 3"/>
    <property type="match status" value="1"/>
</dbReference>
<reference evidence="6" key="1">
    <citation type="journal article" date="2017" name="Nat. Ecol. Evol.">
        <title>Genome expansion and lineage-specific genetic innovations in the forest pathogenic fungi Armillaria.</title>
        <authorList>
            <person name="Sipos G."/>
            <person name="Prasanna A.N."/>
            <person name="Walter M.C."/>
            <person name="O'Connor E."/>
            <person name="Balint B."/>
            <person name="Krizsan K."/>
            <person name="Kiss B."/>
            <person name="Hess J."/>
            <person name="Varga T."/>
            <person name="Slot J."/>
            <person name="Riley R."/>
            <person name="Boka B."/>
            <person name="Rigling D."/>
            <person name="Barry K."/>
            <person name="Lee J."/>
            <person name="Mihaltcheva S."/>
            <person name="LaButti K."/>
            <person name="Lipzen A."/>
            <person name="Waldron R."/>
            <person name="Moloney N.M."/>
            <person name="Sperisen C."/>
            <person name="Kredics L."/>
            <person name="Vagvoelgyi C."/>
            <person name="Patrignani A."/>
            <person name="Fitzpatrick D."/>
            <person name="Nagy I."/>
            <person name="Doyle S."/>
            <person name="Anderson J.B."/>
            <person name="Grigoriev I.V."/>
            <person name="Gueldener U."/>
            <person name="Muensterkoetter M."/>
            <person name="Nagy L.G."/>
        </authorList>
    </citation>
    <scope>NUCLEOTIDE SEQUENCE [LARGE SCALE GENOMIC DNA]</scope>
    <source>
        <strain evidence="6">Ar21-2</strain>
    </source>
</reference>
<keyword evidence="2" id="KW-0378">Hydrolase</keyword>
<dbReference type="InterPro" id="IPR050474">
    <property type="entry name" value="Hel308_SKI2-like"/>
</dbReference>
<dbReference type="SUPFAM" id="SSF52540">
    <property type="entry name" value="P-loop containing nucleoside triphosphate hydrolases"/>
    <property type="match status" value="1"/>
</dbReference>
<dbReference type="Proteomes" id="UP000217790">
    <property type="component" value="Unassembled WGS sequence"/>
</dbReference>
<organism evidence="5 6">
    <name type="scientific">Armillaria gallica</name>
    <name type="common">Bulbous honey fungus</name>
    <name type="synonym">Armillaria bulbosa</name>
    <dbReference type="NCBI Taxonomy" id="47427"/>
    <lineage>
        <taxon>Eukaryota</taxon>
        <taxon>Fungi</taxon>
        <taxon>Dikarya</taxon>
        <taxon>Basidiomycota</taxon>
        <taxon>Agaricomycotina</taxon>
        <taxon>Agaricomycetes</taxon>
        <taxon>Agaricomycetidae</taxon>
        <taxon>Agaricales</taxon>
        <taxon>Marasmiineae</taxon>
        <taxon>Physalacriaceae</taxon>
        <taxon>Armillaria</taxon>
    </lineage>
</organism>
<dbReference type="AlphaFoldDB" id="A0A2H3EGD3"/>
<keyword evidence="1" id="KW-0547">Nucleotide-binding</keyword>
<dbReference type="GO" id="GO:0005634">
    <property type="term" value="C:nucleus"/>
    <property type="evidence" value="ECO:0007669"/>
    <property type="project" value="TreeGrafter"/>
</dbReference>
<name>A0A2H3EGD3_ARMGA</name>
<dbReference type="GO" id="GO:0016787">
    <property type="term" value="F:hydrolase activity"/>
    <property type="evidence" value="ECO:0007669"/>
    <property type="project" value="UniProtKB-KW"/>
</dbReference>
<dbReference type="PANTHER" id="PTHR47961">
    <property type="entry name" value="DNA POLYMERASE THETA, PUTATIVE (AFU_ORTHOLOGUE AFUA_1G05260)-RELATED"/>
    <property type="match status" value="1"/>
</dbReference>
<dbReference type="Gene3D" id="3.40.50.300">
    <property type="entry name" value="P-loop containing nucleotide triphosphate hydrolases"/>
    <property type="match status" value="1"/>
</dbReference>
<dbReference type="OrthoDB" id="3201040at2759"/>
<protein>
    <recommendedName>
        <fullName evidence="7">Helicase C-terminal domain-containing protein</fullName>
    </recommendedName>
</protein>
<gene>
    <name evidence="5" type="ORF">ARMGADRAFT_982123</name>
</gene>
<dbReference type="GO" id="GO:0004386">
    <property type="term" value="F:helicase activity"/>
    <property type="evidence" value="ECO:0007669"/>
    <property type="project" value="UniProtKB-KW"/>
</dbReference>
<keyword evidence="6" id="KW-1185">Reference proteome</keyword>
<evidence type="ECO:0000313" key="6">
    <source>
        <dbReference type="Proteomes" id="UP000217790"/>
    </source>
</evidence>